<reference evidence="1 2" key="1">
    <citation type="submission" date="2017-01" db="EMBL/GenBank/DDBJ databases">
        <title>Novel large sulfur bacteria in the metagenomes of groundwater-fed chemosynthetic microbial mats in the Lake Huron basin.</title>
        <authorList>
            <person name="Sharrar A.M."/>
            <person name="Flood B.E."/>
            <person name="Bailey J.V."/>
            <person name="Jones D.S."/>
            <person name="Biddanda B."/>
            <person name="Ruberg S.A."/>
            <person name="Marcus D.N."/>
            <person name="Dick G.J."/>
        </authorList>
    </citation>
    <scope>NUCLEOTIDE SEQUENCE [LARGE SCALE GENOMIC DNA]</scope>
    <source>
        <strain evidence="1">A8</strain>
    </source>
</reference>
<sequence length="276" mass="29841">MKKKSVLKKTSLSWLGGLVLLAVPLLSVAALSMPADTSLVYRVQGMDAGSVLKMYKEPGKEVLVNLPHNATWIARRNAQMTMGDKVWEKVSWDDQTGWVLSDALEEDPKATEAANTRRQCLADPAVADKECCGYPEGAKGGLFKSIPVYEVQGLSAGESLMMYVDHGDNAIAVEIPHSGSSIVKLGQRAEAGTFAMERVRWAGQNGWIDAAKMTYDEERTQAGDAKRQKCGGVSDGVDFKASEVVCLPAPVIRRLQESGALDAETVKKLLEQAGNK</sequence>
<accession>A0A1Y1QCV7</accession>
<name>A0A1Y1QCV7_9GAMM</name>
<proteinExistence type="predicted"/>
<evidence type="ECO:0000313" key="1">
    <source>
        <dbReference type="EMBL" id="OQX02794.1"/>
    </source>
</evidence>
<evidence type="ECO:0008006" key="3">
    <source>
        <dbReference type="Google" id="ProtNLM"/>
    </source>
</evidence>
<dbReference type="Proteomes" id="UP000192491">
    <property type="component" value="Unassembled WGS sequence"/>
</dbReference>
<comment type="caution">
    <text evidence="1">The sequence shown here is derived from an EMBL/GenBank/DDBJ whole genome shotgun (WGS) entry which is preliminary data.</text>
</comment>
<gene>
    <name evidence="1" type="ORF">BWK73_41440</name>
</gene>
<organism evidence="1 2">
    <name type="scientific">Thiothrix lacustris</name>
    <dbReference type="NCBI Taxonomy" id="525917"/>
    <lineage>
        <taxon>Bacteria</taxon>
        <taxon>Pseudomonadati</taxon>
        <taxon>Pseudomonadota</taxon>
        <taxon>Gammaproteobacteria</taxon>
        <taxon>Thiotrichales</taxon>
        <taxon>Thiotrichaceae</taxon>
        <taxon>Thiothrix</taxon>
    </lineage>
</organism>
<evidence type="ECO:0000313" key="2">
    <source>
        <dbReference type="Proteomes" id="UP000192491"/>
    </source>
</evidence>
<dbReference type="AlphaFoldDB" id="A0A1Y1QCV7"/>
<dbReference type="EMBL" id="MTEJ01000455">
    <property type="protein sequence ID" value="OQX02794.1"/>
    <property type="molecule type" value="Genomic_DNA"/>
</dbReference>
<protein>
    <recommendedName>
        <fullName evidence="3">SH3b domain-containing protein</fullName>
    </recommendedName>
</protein>